<dbReference type="Pfam" id="PF00578">
    <property type="entry name" value="AhpC-TSA"/>
    <property type="match status" value="1"/>
</dbReference>
<dbReference type="InterPro" id="IPR024706">
    <property type="entry name" value="Peroxiredoxin_AhpC-typ"/>
</dbReference>
<dbReference type="AlphaFoldDB" id="A0A381QA57"/>
<dbReference type="PIRSF" id="PIRSF000239">
    <property type="entry name" value="AHPC"/>
    <property type="match status" value="1"/>
</dbReference>
<comment type="subunit">
    <text evidence="1">Monomer.</text>
</comment>
<dbReference type="PANTHER" id="PTHR42801:SF4">
    <property type="entry name" value="AHPC_TSA FAMILY PROTEIN"/>
    <property type="match status" value="1"/>
</dbReference>
<name>A0A381QA57_9ZZZZ</name>
<keyword evidence="4" id="KW-0049">Antioxidant</keyword>
<dbReference type="PANTHER" id="PTHR42801">
    <property type="entry name" value="THIOREDOXIN-DEPENDENT PEROXIDE REDUCTASE"/>
    <property type="match status" value="1"/>
</dbReference>
<dbReference type="EC" id="1.11.1.24" evidence="2"/>
<dbReference type="GO" id="GO:0008379">
    <property type="term" value="F:thioredoxin peroxidase activity"/>
    <property type="evidence" value="ECO:0007669"/>
    <property type="project" value="TreeGrafter"/>
</dbReference>
<evidence type="ECO:0000256" key="2">
    <source>
        <dbReference type="ARBA" id="ARBA00013017"/>
    </source>
</evidence>
<evidence type="ECO:0000256" key="7">
    <source>
        <dbReference type="ARBA" id="ARBA00023284"/>
    </source>
</evidence>
<dbReference type="GO" id="GO:0005737">
    <property type="term" value="C:cytoplasm"/>
    <property type="evidence" value="ECO:0007669"/>
    <property type="project" value="TreeGrafter"/>
</dbReference>
<evidence type="ECO:0000256" key="9">
    <source>
        <dbReference type="ARBA" id="ARBA00038489"/>
    </source>
</evidence>
<dbReference type="InterPro" id="IPR050924">
    <property type="entry name" value="Peroxiredoxin_BCP/PrxQ"/>
</dbReference>
<dbReference type="SUPFAM" id="SSF52833">
    <property type="entry name" value="Thioredoxin-like"/>
    <property type="match status" value="1"/>
</dbReference>
<evidence type="ECO:0000259" key="11">
    <source>
        <dbReference type="PROSITE" id="PS51352"/>
    </source>
</evidence>
<dbReference type="InterPro" id="IPR000866">
    <property type="entry name" value="AhpC/TSA"/>
</dbReference>
<comment type="similarity">
    <text evidence="9">Belongs to the peroxiredoxin family. BCP/PrxQ subfamily.</text>
</comment>
<evidence type="ECO:0000256" key="3">
    <source>
        <dbReference type="ARBA" id="ARBA00022559"/>
    </source>
</evidence>
<dbReference type="PROSITE" id="PS51352">
    <property type="entry name" value="THIOREDOXIN_2"/>
    <property type="match status" value="1"/>
</dbReference>
<evidence type="ECO:0000256" key="10">
    <source>
        <dbReference type="ARBA" id="ARBA00049091"/>
    </source>
</evidence>
<evidence type="ECO:0000313" key="12">
    <source>
        <dbReference type="EMBL" id="SUZ76211.1"/>
    </source>
</evidence>
<dbReference type="InterPro" id="IPR036249">
    <property type="entry name" value="Thioredoxin-like_sf"/>
</dbReference>
<dbReference type="Gene3D" id="3.40.30.10">
    <property type="entry name" value="Glutaredoxin"/>
    <property type="match status" value="1"/>
</dbReference>
<dbReference type="FunFam" id="3.40.30.10:FF:000007">
    <property type="entry name" value="Thioredoxin-dependent thiol peroxidase"/>
    <property type="match status" value="1"/>
</dbReference>
<feature type="domain" description="Thioredoxin" evidence="11">
    <location>
        <begin position="4"/>
        <end position="152"/>
    </location>
</feature>
<dbReference type="EMBL" id="UINC01001269">
    <property type="protein sequence ID" value="SUZ76211.1"/>
    <property type="molecule type" value="Genomic_DNA"/>
</dbReference>
<dbReference type="GO" id="GO:0045454">
    <property type="term" value="P:cell redox homeostasis"/>
    <property type="evidence" value="ECO:0007669"/>
    <property type="project" value="TreeGrafter"/>
</dbReference>
<reference evidence="12" key="1">
    <citation type="submission" date="2018-05" db="EMBL/GenBank/DDBJ databases">
        <authorList>
            <person name="Lanie J.A."/>
            <person name="Ng W.-L."/>
            <person name="Kazmierczak K.M."/>
            <person name="Andrzejewski T.M."/>
            <person name="Davidsen T.M."/>
            <person name="Wayne K.J."/>
            <person name="Tettelin H."/>
            <person name="Glass J.I."/>
            <person name="Rusch D."/>
            <person name="Podicherti R."/>
            <person name="Tsui H.-C.T."/>
            <person name="Winkler M.E."/>
        </authorList>
    </citation>
    <scope>NUCLEOTIDE SEQUENCE</scope>
</reference>
<keyword evidence="6" id="KW-1015">Disulfide bond</keyword>
<evidence type="ECO:0000256" key="5">
    <source>
        <dbReference type="ARBA" id="ARBA00023002"/>
    </source>
</evidence>
<organism evidence="12">
    <name type="scientific">marine metagenome</name>
    <dbReference type="NCBI Taxonomy" id="408172"/>
    <lineage>
        <taxon>unclassified sequences</taxon>
        <taxon>metagenomes</taxon>
        <taxon>ecological metagenomes</taxon>
    </lineage>
</organism>
<keyword evidence="7" id="KW-0676">Redox-active center</keyword>
<evidence type="ECO:0000256" key="4">
    <source>
        <dbReference type="ARBA" id="ARBA00022862"/>
    </source>
</evidence>
<gene>
    <name evidence="12" type="ORF">METZ01_LOCUS29065</name>
</gene>
<dbReference type="GO" id="GO:0034599">
    <property type="term" value="P:cellular response to oxidative stress"/>
    <property type="evidence" value="ECO:0007669"/>
    <property type="project" value="TreeGrafter"/>
</dbReference>
<comment type="catalytic activity">
    <reaction evidence="10">
        <text>a hydroperoxide + [thioredoxin]-dithiol = an alcohol + [thioredoxin]-disulfide + H2O</text>
        <dbReference type="Rhea" id="RHEA:62620"/>
        <dbReference type="Rhea" id="RHEA-COMP:10698"/>
        <dbReference type="Rhea" id="RHEA-COMP:10700"/>
        <dbReference type="ChEBI" id="CHEBI:15377"/>
        <dbReference type="ChEBI" id="CHEBI:29950"/>
        <dbReference type="ChEBI" id="CHEBI:30879"/>
        <dbReference type="ChEBI" id="CHEBI:35924"/>
        <dbReference type="ChEBI" id="CHEBI:50058"/>
        <dbReference type="EC" id="1.11.1.24"/>
    </reaction>
</comment>
<evidence type="ECO:0000256" key="8">
    <source>
        <dbReference type="ARBA" id="ARBA00032824"/>
    </source>
</evidence>
<keyword evidence="3" id="KW-0575">Peroxidase</keyword>
<sequence length="152" mass="17030">MGLLKVGDKIPDFSCFDDKENLITNKNLTGKKTIIFFYPRANTPGCTAQACNLSENFSELSKVGFSIIGVSADKVRSQSSFSSKFGGFPYPLLADTEKKIINAFGVWGMKKFMGKDYEGILRTTFIVDENLIITRVIEKVKTKDHTRQILDE</sequence>
<proteinExistence type="inferred from homology"/>
<evidence type="ECO:0000256" key="6">
    <source>
        <dbReference type="ARBA" id="ARBA00023157"/>
    </source>
</evidence>
<dbReference type="NCBIfam" id="NF006960">
    <property type="entry name" value="PRK09437.1"/>
    <property type="match status" value="1"/>
</dbReference>
<evidence type="ECO:0000256" key="1">
    <source>
        <dbReference type="ARBA" id="ARBA00011245"/>
    </source>
</evidence>
<dbReference type="CDD" id="cd03017">
    <property type="entry name" value="PRX_BCP"/>
    <property type="match status" value="1"/>
</dbReference>
<dbReference type="InterPro" id="IPR013766">
    <property type="entry name" value="Thioredoxin_domain"/>
</dbReference>
<accession>A0A381QA57</accession>
<protein>
    <recommendedName>
        <fullName evidence="2">thioredoxin-dependent peroxiredoxin</fullName>
        <ecNumber evidence="2">1.11.1.24</ecNumber>
    </recommendedName>
    <alternativeName>
        <fullName evidence="8">Thioredoxin peroxidase</fullName>
    </alternativeName>
</protein>
<keyword evidence="5" id="KW-0560">Oxidoreductase</keyword>